<dbReference type="SUPFAM" id="SSF51679">
    <property type="entry name" value="Bacterial luciferase-like"/>
    <property type="match status" value="1"/>
</dbReference>
<accession>A0ABV1KGW8</accession>
<feature type="domain" description="Luciferase-like" evidence="1">
    <location>
        <begin position="3"/>
        <end position="239"/>
    </location>
</feature>
<sequence>MSAPFRFGVTAAARGPADEWVTRVRRVADLGYSTLLVPDNLHMIAPLPALAVAATAEPRLRVCPFVLAGPLRTPRTTAWEAHSLAVLTGGRFELGIGTGRPDARGEAERLGMPWGTGAQRLAGVRAAVAALRELDGDGPATRVVMAAGGPKALAAAAGIADTVFLAAPPGTPRAELDRMSGELRARAAGRDVETGMSLFAVGDDIPEEMLRWAGPGAAEALRAPDNPSRLTGSTSEMADELRRRRDELGISYLAVNEYTATALAPVVAQLSGT</sequence>
<reference evidence="2 3" key="1">
    <citation type="submission" date="2024-03" db="EMBL/GenBank/DDBJ databases">
        <title>Draft genome sequence of Pseudonocardia nematodicida JCM 31783.</title>
        <authorList>
            <person name="Butdee W."/>
            <person name="Duangmal K."/>
        </authorList>
    </citation>
    <scope>NUCLEOTIDE SEQUENCE [LARGE SCALE GENOMIC DNA]</scope>
    <source>
        <strain evidence="2 3">JCM 31783</strain>
    </source>
</reference>
<dbReference type="InterPro" id="IPR011251">
    <property type="entry name" value="Luciferase-like_dom"/>
</dbReference>
<name>A0ABV1KGW8_9PSEU</name>
<evidence type="ECO:0000259" key="1">
    <source>
        <dbReference type="Pfam" id="PF00296"/>
    </source>
</evidence>
<dbReference type="InterPro" id="IPR036661">
    <property type="entry name" value="Luciferase-like_sf"/>
</dbReference>
<dbReference type="PANTHER" id="PTHR43244:SF2">
    <property type="entry name" value="CONSERVED HYPOTHETICAL ALANINE AND PROLINE-RICH PROTEIN"/>
    <property type="match status" value="1"/>
</dbReference>
<gene>
    <name evidence="2" type="ORF">WIS52_24790</name>
</gene>
<organism evidence="2 3">
    <name type="scientific">Pseudonocardia nematodicida</name>
    <dbReference type="NCBI Taxonomy" id="1206997"/>
    <lineage>
        <taxon>Bacteria</taxon>
        <taxon>Bacillati</taxon>
        <taxon>Actinomycetota</taxon>
        <taxon>Actinomycetes</taxon>
        <taxon>Pseudonocardiales</taxon>
        <taxon>Pseudonocardiaceae</taxon>
        <taxon>Pseudonocardia</taxon>
    </lineage>
</organism>
<dbReference type="Pfam" id="PF00296">
    <property type="entry name" value="Bac_luciferase"/>
    <property type="match status" value="1"/>
</dbReference>
<dbReference type="EMBL" id="JBEDNQ010000011">
    <property type="protein sequence ID" value="MEQ3553703.1"/>
    <property type="molecule type" value="Genomic_DNA"/>
</dbReference>
<keyword evidence="3" id="KW-1185">Reference proteome</keyword>
<dbReference type="Gene3D" id="3.20.20.30">
    <property type="entry name" value="Luciferase-like domain"/>
    <property type="match status" value="2"/>
</dbReference>
<dbReference type="Proteomes" id="UP001494902">
    <property type="component" value="Unassembled WGS sequence"/>
</dbReference>
<dbReference type="InterPro" id="IPR050564">
    <property type="entry name" value="F420-G6PD/mer"/>
</dbReference>
<evidence type="ECO:0000313" key="2">
    <source>
        <dbReference type="EMBL" id="MEQ3553703.1"/>
    </source>
</evidence>
<proteinExistence type="predicted"/>
<dbReference type="RefSeq" id="WP_349300767.1">
    <property type="nucleotide sequence ID" value="NZ_JBEDNQ010000011.1"/>
</dbReference>
<comment type="caution">
    <text evidence="2">The sequence shown here is derived from an EMBL/GenBank/DDBJ whole genome shotgun (WGS) entry which is preliminary data.</text>
</comment>
<evidence type="ECO:0000313" key="3">
    <source>
        <dbReference type="Proteomes" id="UP001494902"/>
    </source>
</evidence>
<protein>
    <submittedName>
        <fullName evidence="2">LLM class flavin-dependent oxidoreductase</fullName>
    </submittedName>
</protein>
<dbReference type="PANTHER" id="PTHR43244">
    <property type="match status" value="1"/>
</dbReference>